<evidence type="ECO:0000256" key="4">
    <source>
        <dbReference type="ARBA" id="ARBA00022448"/>
    </source>
</evidence>
<dbReference type="Gene3D" id="1.20.1250.20">
    <property type="entry name" value="MFS general substrate transporter like domains"/>
    <property type="match status" value="2"/>
</dbReference>
<feature type="transmembrane region" description="Helical" evidence="11">
    <location>
        <begin position="379"/>
        <end position="398"/>
    </location>
</feature>
<dbReference type="GO" id="GO:0005886">
    <property type="term" value="C:plasma membrane"/>
    <property type="evidence" value="ECO:0007669"/>
    <property type="project" value="UniProtKB-SubCell"/>
</dbReference>
<gene>
    <name evidence="13" type="primary">fucP</name>
    <name evidence="13" type="ORF">DLM85_07515</name>
</gene>
<reference evidence="14" key="1">
    <citation type="submission" date="2018-05" db="EMBL/GenBank/DDBJ databases">
        <authorList>
            <person name="Nie L."/>
        </authorList>
    </citation>
    <scope>NUCLEOTIDE SEQUENCE [LARGE SCALE GENOMIC DNA]</scope>
    <source>
        <strain evidence="14">NL</strain>
    </source>
</reference>
<comment type="function">
    <text evidence="1">Intake of glucose and galactose.</text>
</comment>
<feature type="transmembrane region" description="Helical" evidence="11">
    <location>
        <begin position="320"/>
        <end position="338"/>
    </location>
</feature>
<dbReference type="PROSITE" id="PS50850">
    <property type="entry name" value="MFS"/>
    <property type="match status" value="1"/>
</dbReference>
<feature type="transmembrane region" description="Helical" evidence="11">
    <location>
        <begin position="208"/>
        <end position="226"/>
    </location>
</feature>
<dbReference type="SUPFAM" id="SSF103473">
    <property type="entry name" value="MFS general substrate transporter"/>
    <property type="match status" value="1"/>
</dbReference>
<dbReference type="GO" id="GO:1904659">
    <property type="term" value="P:D-glucose transmembrane transport"/>
    <property type="evidence" value="ECO:0007669"/>
    <property type="project" value="InterPro"/>
</dbReference>
<keyword evidence="14" id="KW-1185">Reference proteome</keyword>
<dbReference type="InterPro" id="IPR005275">
    <property type="entry name" value="Lfuc_symporter_FucP"/>
</dbReference>
<evidence type="ECO:0000259" key="12">
    <source>
        <dbReference type="PROSITE" id="PS50850"/>
    </source>
</evidence>
<evidence type="ECO:0000256" key="7">
    <source>
        <dbReference type="ARBA" id="ARBA00022597"/>
    </source>
</evidence>
<dbReference type="GO" id="GO:0005354">
    <property type="term" value="F:galactose transmembrane transporter activity"/>
    <property type="evidence" value="ECO:0007669"/>
    <property type="project" value="InterPro"/>
</dbReference>
<keyword evidence="8 11" id="KW-0812">Transmembrane</keyword>
<evidence type="ECO:0000256" key="9">
    <source>
        <dbReference type="ARBA" id="ARBA00022989"/>
    </source>
</evidence>
<evidence type="ECO:0000256" key="10">
    <source>
        <dbReference type="ARBA" id="ARBA00023136"/>
    </source>
</evidence>
<comment type="caution">
    <text evidence="13">The sequence shown here is derived from an EMBL/GenBank/DDBJ whole genome shotgun (WGS) entry which is preliminary data.</text>
</comment>
<dbReference type="InterPro" id="IPR005964">
    <property type="entry name" value="Glc/Gal_transptr_bac"/>
</dbReference>
<feature type="transmembrane region" description="Helical" evidence="11">
    <location>
        <begin position="254"/>
        <end position="278"/>
    </location>
</feature>
<dbReference type="InterPro" id="IPR020846">
    <property type="entry name" value="MFS_dom"/>
</dbReference>
<evidence type="ECO:0000256" key="8">
    <source>
        <dbReference type="ARBA" id="ARBA00022692"/>
    </source>
</evidence>
<keyword evidence="4" id="KW-0813">Transport</keyword>
<evidence type="ECO:0000256" key="5">
    <source>
        <dbReference type="ARBA" id="ARBA00022475"/>
    </source>
</evidence>
<feature type="transmembrane region" description="Helical" evidence="11">
    <location>
        <begin position="91"/>
        <end position="110"/>
    </location>
</feature>
<comment type="subcellular location">
    <subcellularLocation>
        <location evidence="2">Cell inner membrane</location>
        <topology evidence="2">Multi-pass membrane protein</topology>
    </subcellularLocation>
</comment>
<dbReference type="EMBL" id="QHKM01000001">
    <property type="protein sequence ID" value="RAK70669.1"/>
    <property type="molecule type" value="Genomic_DNA"/>
</dbReference>
<dbReference type="PANTHER" id="PTHR43702:SF3">
    <property type="entry name" value="PROTEIN TSGA"/>
    <property type="match status" value="1"/>
</dbReference>
<dbReference type="NCBIfam" id="TIGR01272">
    <property type="entry name" value="gluP"/>
    <property type="match status" value="1"/>
</dbReference>
<name>A0A328BVN1_9BACT</name>
<feature type="domain" description="Major facilitator superfamily (MFS) profile" evidence="12">
    <location>
        <begin position="26"/>
        <end position="434"/>
    </location>
</feature>
<sequence>MALAPAPTPPPVATGSPASARTYLLPFILVVGVFFLWGMAHSLDSILIPHLQKACQLNNRQSTLVDTAVFLAYFLMAIPAGMLLKRLGYKTTIILGLLAFAGGAFLFIPAADARSYGMFLTALFIIGCGLTTLETAANPYAAVLGPPEGSTSRLNLAASFNGLAVFVAPIIGANMILSGTEYSKAQLAAMPTAERIAYLNHEAAAVKLPYLVLGAVLVAVAVLFFFSKLPEVKAAEAEPSQGGGFFAVLKHRHLTWAVVAQFFYVGAQVCVTSFFIRMAKQGAGVDEKTAGYYLAVYGLLFMIGRFAGTALLKYVASHRLLSIYAVIAVALCAVAVFGDGAYVIYALGGIGFFMSIMFPTIFALGIAGLGDDTKPGSSWLVMSIVGGAILPYLMGTLIDMRGDNIQIGYLIPLGCFLVILLFGQYGYRINKKLV</sequence>
<feature type="transmembrane region" description="Helical" evidence="11">
    <location>
        <begin position="290"/>
        <end position="308"/>
    </location>
</feature>
<dbReference type="Proteomes" id="UP000248553">
    <property type="component" value="Unassembled WGS sequence"/>
</dbReference>
<dbReference type="PANTHER" id="PTHR43702">
    <property type="entry name" value="L-FUCOSE-PROTON SYMPORTER"/>
    <property type="match status" value="1"/>
</dbReference>
<dbReference type="GO" id="GO:0015535">
    <property type="term" value="F:fucose:proton symporter activity"/>
    <property type="evidence" value="ECO:0007669"/>
    <property type="project" value="InterPro"/>
</dbReference>
<evidence type="ECO:0000313" key="14">
    <source>
        <dbReference type="Proteomes" id="UP000248553"/>
    </source>
</evidence>
<evidence type="ECO:0000256" key="3">
    <source>
        <dbReference type="ARBA" id="ARBA00009120"/>
    </source>
</evidence>
<dbReference type="AlphaFoldDB" id="A0A328BVN1"/>
<organism evidence="13 14">
    <name type="scientific">Hymenobacter edaphi</name>
    <dbReference type="NCBI Taxonomy" id="2211146"/>
    <lineage>
        <taxon>Bacteria</taxon>
        <taxon>Pseudomonadati</taxon>
        <taxon>Bacteroidota</taxon>
        <taxon>Cytophagia</taxon>
        <taxon>Cytophagales</taxon>
        <taxon>Hymenobacteraceae</taxon>
        <taxon>Hymenobacter</taxon>
    </lineage>
</organism>
<dbReference type="OrthoDB" id="9795150at2"/>
<dbReference type="NCBIfam" id="TIGR00885">
    <property type="entry name" value="fucP"/>
    <property type="match status" value="1"/>
</dbReference>
<keyword evidence="10 11" id="KW-0472">Membrane</keyword>
<evidence type="ECO:0000256" key="2">
    <source>
        <dbReference type="ARBA" id="ARBA00004429"/>
    </source>
</evidence>
<keyword evidence="7" id="KW-0762">Sugar transport</keyword>
<feature type="transmembrane region" description="Helical" evidence="11">
    <location>
        <begin position="63"/>
        <end position="84"/>
    </location>
</feature>
<feature type="transmembrane region" description="Helical" evidence="11">
    <location>
        <begin position="23"/>
        <end position="43"/>
    </location>
</feature>
<dbReference type="Pfam" id="PF07690">
    <property type="entry name" value="MFS_1"/>
    <property type="match status" value="1"/>
</dbReference>
<dbReference type="InterPro" id="IPR036259">
    <property type="entry name" value="MFS_trans_sf"/>
</dbReference>
<evidence type="ECO:0000256" key="11">
    <source>
        <dbReference type="SAM" id="Phobius"/>
    </source>
</evidence>
<accession>A0A328BVN1</accession>
<proteinExistence type="inferred from homology"/>
<keyword evidence="5" id="KW-1003">Cell membrane</keyword>
<dbReference type="RefSeq" id="WP_111477419.1">
    <property type="nucleotide sequence ID" value="NZ_QHKM01000001.1"/>
</dbReference>
<dbReference type="InterPro" id="IPR011701">
    <property type="entry name" value="MFS"/>
</dbReference>
<comment type="similarity">
    <text evidence="3">Belongs to the major facilitator superfamily. FHS transporter (TC 2.A.1.7) family.</text>
</comment>
<evidence type="ECO:0000256" key="1">
    <source>
        <dbReference type="ARBA" id="ARBA00003321"/>
    </source>
</evidence>
<dbReference type="CDD" id="cd17394">
    <property type="entry name" value="MFS_FucP_like"/>
    <property type="match status" value="1"/>
</dbReference>
<keyword evidence="9 11" id="KW-1133">Transmembrane helix</keyword>
<protein>
    <submittedName>
        <fullName evidence="13">L-fucose:H+ symporter permease</fullName>
    </submittedName>
</protein>
<feature type="transmembrane region" description="Helical" evidence="11">
    <location>
        <begin position="404"/>
        <end position="423"/>
    </location>
</feature>
<evidence type="ECO:0000313" key="13">
    <source>
        <dbReference type="EMBL" id="RAK70669.1"/>
    </source>
</evidence>
<keyword evidence="6" id="KW-0997">Cell inner membrane</keyword>
<feature type="transmembrane region" description="Helical" evidence="11">
    <location>
        <begin position="154"/>
        <end position="177"/>
    </location>
</feature>
<feature type="transmembrane region" description="Helical" evidence="11">
    <location>
        <begin position="344"/>
        <end position="367"/>
    </location>
</feature>
<dbReference type="InterPro" id="IPR050375">
    <property type="entry name" value="MFS_TsgA-like"/>
</dbReference>
<dbReference type="GO" id="GO:0055056">
    <property type="term" value="F:D-glucose transmembrane transporter activity"/>
    <property type="evidence" value="ECO:0007669"/>
    <property type="project" value="InterPro"/>
</dbReference>
<evidence type="ECO:0000256" key="6">
    <source>
        <dbReference type="ARBA" id="ARBA00022519"/>
    </source>
</evidence>
<feature type="transmembrane region" description="Helical" evidence="11">
    <location>
        <begin position="116"/>
        <end position="133"/>
    </location>
</feature>